<reference evidence="1 2" key="1">
    <citation type="journal article" date="2009" name="Nat. Genet.">
        <title>The genome of the cucumber, Cucumis sativus L.</title>
        <authorList>
            <person name="Huang S."/>
            <person name="Li R."/>
            <person name="Zhang Z."/>
            <person name="Li L."/>
            <person name="Gu X."/>
            <person name="Fan W."/>
            <person name="Lucas W.J."/>
            <person name="Wang X."/>
            <person name="Xie B."/>
            <person name="Ni P."/>
            <person name="Ren Y."/>
            <person name="Zhu H."/>
            <person name="Li J."/>
            <person name="Lin K."/>
            <person name="Jin W."/>
            <person name="Fei Z."/>
            <person name="Li G."/>
            <person name="Staub J."/>
            <person name="Kilian A."/>
            <person name="van der Vossen E.A."/>
            <person name="Wu Y."/>
            <person name="Guo J."/>
            <person name="He J."/>
            <person name="Jia Z."/>
            <person name="Ren Y."/>
            <person name="Tian G."/>
            <person name="Lu Y."/>
            <person name="Ruan J."/>
            <person name="Qian W."/>
            <person name="Wang M."/>
            <person name="Huang Q."/>
            <person name="Li B."/>
            <person name="Xuan Z."/>
            <person name="Cao J."/>
            <person name="Asan"/>
            <person name="Wu Z."/>
            <person name="Zhang J."/>
            <person name="Cai Q."/>
            <person name="Bai Y."/>
            <person name="Zhao B."/>
            <person name="Han Y."/>
            <person name="Li Y."/>
            <person name="Li X."/>
            <person name="Wang S."/>
            <person name="Shi Q."/>
            <person name="Liu S."/>
            <person name="Cho W.K."/>
            <person name="Kim J.Y."/>
            <person name="Xu Y."/>
            <person name="Heller-Uszynska K."/>
            <person name="Miao H."/>
            <person name="Cheng Z."/>
            <person name="Zhang S."/>
            <person name="Wu J."/>
            <person name="Yang Y."/>
            <person name="Kang H."/>
            <person name="Li M."/>
            <person name="Liang H."/>
            <person name="Ren X."/>
            <person name="Shi Z."/>
            <person name="Wen M."/>
            <person name="Jian M."/>
            <person name="Yang H."/>
            <person name="Zhang G."/>
            <person name="Yang Z."/>
            <person name="Chen R."/>
            <person name="Liu S."/>
            <person name="Li J."/>
            <person name="Ma L."/>
            <person name="Liu H."/>
            <person name="Zhou Y."/>
            <person name="Zhao J."/>
            <person name="Fang X."/>
            <person name="Li G."/>
            <person name="Fang L."/>
            <person name="Li Y."/>
            <person name="Liu D."/>
            <person name="Zheng H."/>
            <person name="Zhang Y."/>
            <person name="Qin N."/>
            <person name="Li Z."/>
            <person name="Yang G."/>
            <person name="Yang S."/>
            <person name="Bolund L."/>
            <person name="Kristiansen K."/>
            <person name="Zheng H."/>
            <person name="Li S."/>
            <person name="Zhang X."/>
            <person name="Yang H."/>
            <person name="Wang J."/>
            <person name="Sun R."/>
            <person name="Zhang B."/>
            <person name="Jiang S."/>
            <person name="Wang J."/>
            <person name="Du Y."/>
            <person name="Li S."/>
        </authorList>
    </citation>
    <scope>NUCLEOTIDE SEQUENCE [LARGE SCALE GENOMIC DNA]</scope>
    <source>
        <strain evidence="2">cv. 9930</strain>
    </source>
</reference>
<protein>
    <submittedName>
        <fullName evidence="1">Uncharacterized protein</fullName>
    </submittedName>
</protein>
<dbReference type="EMBL" id="CM002926">
    <property type="protein sequence ID" value="KGN51253.1"/>
    <property type="molecule type" value="Genomic_DNA"/>
</dbReference>
<sequence length="63" mass="7048">MLLWSAYRGIEREELELELVGIKSRALRSSAQTVSYEVFIGLILIVRLVSAFGSTKAITEVFS</sequence>
<dbReference type="Proteomes" id="UP000029981">
    <property type="component" value="Chromosome 5"/>
</dbReference>
<reference evidence="1 2" key="2">
    <citation type="journal article" date="2009" name="PLoS ONE">
        <title>An integrated genetic and cytogenetic map of the cucumber genome.</title>
        <authorList>
            <person name="Ren Y."/>
            <person name="Zhang Z."/>
            <person name="Liu J."/>
            <person name="Staub J.E."/>
            <person name="Han Y."/>
            <person name="Cheng Z."/>
            <person name="Li X."/>
            <person name="Lu J."/>
            <person name="Miao H."/>
            <person name="Kang H."/>
            <person name="Xie B."/>
            <person name="Gu X."/>
            <person name="Wang X."/>
            <person name="Du Y."/>
            <person name="Jin W."/>
            <person name="Huang S."/>
        </authorList>
    </citation>
    <scope>NUCLEOTIDE SEQUENCE [LARGE SCALE GENOMIC DNA]</scope>
    <source>
        <strain evidence="2">cv. 9930</strain>
    </source>
</reference>
<evidence type="ECO:0000313" key="1">
    <source>
        <dbReference type="EMBL" id="KGN51253.1"/>
    </source>
</evidence>
<dbReference type="PANTHER" id="PTHR48185:SF1">
    <property type="entry name" value="NADH:QUINONE OXIDOREDUCTASE_MRP ANTIPORTER MEMBRANE SUBUNIT DOMAIN-CONTAINING PROTEIN"/>
    <property type="match status" value="1"/>
</dbReference>
<dbReference type="STRING" id="3659.A0A0A0KNQ3"/>
<name>A0A0A0KNQ3_CUCSA</name>
<organism evidence="1 2">
    <name type="scientific">Cucumis sativus</name>
    <name type="common">Cucumber</name>
    <dbReference type="NCBI Taxonomy" id="3659"/>
    <lineage>
        <taxon>Eukaryota</taxon>
        <taxon>Viridiplantae</taxon>
        <taxon>Streptophyta</taxon>
        <taxon>Embryophyta</taxon>
        <taxon>Tracheophyta</taxon>
        <taxon>Spermatophyta</taxon>
        <taxon>Magnoliopsida</taxon>
        <taxon>eudicotyledons</taxon>
        <taxon>Gunneridae</taxon>
        <taxon>Pentapetalae</taxon>
        <taxon>rosids</taxon>
        <taxon>fabids</taxon>
        <taxon>Cucurbitales</taxon>
        <taxon>Cucurbitaceae</taxon>
        <taxon>Benincaseae</taxon>
        <taxon>Cucumis</taxon>
    </lineage>
</organism>
<evidence type="ECO:0000313" key="2">
    <source>
        <dbReference type="Proteomes" id="UP000029981"/>
    </source>
</evidence>
<reference evidence="1 2" key="3">
    <citation type="journal article" date="2010" name="BMC Genomics">
        <title>Transcriptome sequencing and comparative analysis of cucumber flowers with different sex types.</title>
        <authorList>
            <person name="Guo S."/>
            <person name="Zheng Y."/>
            <person name="Joung J.G."/>
            <person name="Liu S."/>
            <person name="Zhang Z."/>
            <person name="Crasta O.R."/>
            <person name="Sobral B.W."/>
            <person name="Xu Y."/>
            <person name="Huang S."/>
            <person name="Fei Z."/>
        </authorList>
    </citation>
    <scope>NUCLEOTIDE SEQUENCE [LARGE SCALE GENOMIC DNA]</scope>
    <source>
        <strain evidence="2">cv. 9930</strain>
    </source>
</reference>
<dbReference type="Gramene" id="KGN51253">
    <property type="protein sequence ID" value="KGN51253"/>
    <property type="gene ID" value="Csa_5G505140"/>
</dbReference>
<gene>
    <name evidence="1" type="ORF">Csa_5G505140</name>
</gene>
<dbReference type="AlphaFoldDB" id="A0A0A0KNQ3"/>
<keyword evidence="2" id="KW-1185">Reference proteome</keyword>
<dbReference type="PANTHER" id="PTHR48185">
    <property type="entry name" value="BNACNNG12700D PROTEIN"/>
    <property type="match status" value="1"/>
</dbReference>
<reference evidence="1 2" key="4">
    <citation type="journal article" date="2011" name="BMC Genomics">
        <title>RNA-Seq improves annotation of protein-coding genes in the cucumber genome.</title>
        <authorList>
            <person name="Li Z."/>
            <person name="Zhang Z."/>
            <person name="Yan P."/>
            <person name="Huang S."/>
            <person name="Fei Z."/>
            <person name="Lin K."/>
        </authorList>
    </citation>
    <scope>NUCLEOTIDE SEQUENCE [LARGE SCALE GENOMIC DNA]</scope>
    <source>
        <strain evidence="2">cv. 9930</strain>
    </source>
</reference>
<accession>A0A0A0KNQ3</accession>
<proteinExistence type="predicted"/>